<dbReference type="InterPro" id="IPR038929">
    <property type="entry name" value="CCDC13"/>
</dbReference>
<accession>A0ABM1E5G9</accession>
<feature type="coiled-coil region" evidence="1">
    <location>
        <begin position="165"/>
        <end position="192"/>
    </location>
</feature>
<feature type="region of interest" description="Disordered" evidence="2">
    <location>
        <begin position="447"/>
        <end position="466"/>
    </location>
</feature>
<feature type="compositionally biased region" description="Polar residues" evidence="2">
    <location>
        <begin position="246"/>
        <end position="260"/>
    </location>
</feature>
<keyword evidence="3" id="KW-1185">Reference proteome</keyword>
<name>A0ABM1E5G9_PRICU</name>
<evidence type="ECO:0000313" key="4">
    <source>
        <dbReference type="RefSeq" id="XP_014667440.1"/>
    </source>
</evidence>
<gene>
    <name evidence="4" type="primary">LOC106809015</name>
</gene>
<dbReference type="PANTHER" id="PTHR31935">
    <property type="entry name" value="COILED-COIL DOMAIN-CONTAINING PROTEIN 13"/>
    <property type="match status" value="1"/>
</dbReference>
<dbReference type="Proteomes" id="UP000695022">
    <property type="component" value="Unplaced"/>
</dbReference>
<keyword evidence="1" id="KW-0175">Coiled coil</keyword>
<dbReference type="PANTHER" id="PTHR31935:SF1">
    <property type="entry name" value="COILED-COIL DOMAIN-CONTAINING PROTEIN 13"/>
    <property type="match status" value="1"/>
</dbReference>
<feature type="compositionally biased region" description="Low complexity" evidence="2">
    <location>
        <begin position="557"/>
        <end position="566"/>
    </location>
</feature>
<feature type="compositionally biased region" description="Polar residues" evidence="2">
    <location>
        <begin position="449"/>
        <end position="461"/>
    </location>
</feature>
<organism evidence="3 4">
    <name type="scientific">Priapulus caudatus</name>
    <name type="common">Priapulid worm</name>
    <dbReference type="NCBI Taxonomy" id="37621"/>
    <lineage>
        <taxon>Eukaryota</taxon>
        <taxon>Metazoa</taxon>
        <taxon>Ecdysozoa</taxon>
        <taxon>Scalidophora</taxon>
        <taxon>Priapulida</taxon>
        <taxon>Priapulimorpha</taxon>
        <taxon>Priapulimorphida</taxon>
        <taxon>Priapulidae</taxon>
        <taxon>Priapulus</taxon>
    </lineage>
</organism>
<feature type="coiled-coil region" evidence="1">
    <location>
        <begin position="390"/>
        <end position="417"/>
    </location>
</feature>
<sequence>MCHVGKCETEICIVGNQTVKPGASSVKLETNAFGSDVHVQQSNEVSLRELKDENGRLFRLLSEREYQLKQIQKQHEQNSTFDDAGGRAGDLAATKIVELSKKLREVNAQMEQERTRARQLAKKAKDLEEEVKSFQNAQGSKRPDLEITGAIHNRVQYSPSGETCTKATQERLQQLQTKVGDYRNQCETLKKDLKIVLKVLSSEMGEEMNMSNASSLLNSPSSWRGRSQQICTLRSKVAELKEKLSKQNNTSVDSSSSLEPENTAAVPSAADRHRNQLKKTEREQKELQKRATTELKALEDDYAQLKMKLDALKARNQVLGSEVKQTKSQMAVLVEKGCHDNELVDALMKQLGQLKQAVADGAELQATMREEQHAQLQDRRLGQQRDAAAAEQLRTLLAEREDRVKQLEAQLSEAKQGFSKKLASQCGELTSVSHIPLAVSRLSPAVNAVSPQNSSSRQGTPDSCRMAAPNQTQLVGEGVAADALMLECQQCSIVREAAATEQERLLQLVAAMQKRNDDAISRQMELQSALERERRKAAKVGGRGPGVAGTGRSPQVTPTRSSTTTTFRLEDLSTR</sequence>
<protein>
    <submittedName>
        <fullName evidence="4">Coiled-coil domain-containing protein 13-like isoform X1</fullName>
    </submittedName>
</protein>
<reference evidence="4" key="1">
    <citation type="submission" date="2025-08" db="UniProtKB">
        <authorList>
            <consortium name="RefSeq"/>
        </authorList>
    </citation>
    <scope>IDENTIFICATION</scope>
</reference>
<feature type="coiled-coil region" evidence="1">
    <location>
        <begin position="96"/>
        <end position="137"/>
    </location>
</feature>
<proteinExistence type="predicted"/>
<evidence type="ECO:0000256" key="1">
    <source>
        <dbReference type="SAM" id="Coils"/>
    </source>
</evidence>
<feature type="compositionally biased region" description="Basic and acidic residues" evidence="2">
    <location>
        <begin position="270"/>
        <end position="292"/>
    </location>
</feature>
<dbReference type="RefSeq" id="XP_014667440.1">
    <property type="nucleotide sequence ID" value="XM_014811954.1"/>
</dbReference>
<dbReference type="GeneID" id="106809015"/>
<feature type="region of interest" description="Disordered" evidence="2">
    <location>
        <begin position="534"/>
        <end position="575"/>
    </location>
</feature>
<feature type="region of interest" description="Disordered" evidence="2">
    <location>
        <begin position="242"/>
        <end position="292"/>
    </location>
</feature>
<evidence type="ECO:0000256" key="2">
    <source>
        <dbReference type="SAM" id="MobiDB-lite"/>
    </source>
</evidence>
<evidence type="ECO:0000313" key="3">
    <source>
        <dbReference type="Proteomes" id="UP000695022"/>
    </source>
</evidence>